<dbReference type="CDD" id="cd09726">
    <property type="entry name" value="RAMP_I_III"/>
    <property type="match status" value="1"/>
</dbReference>
<dbReference type="AlphaFoldDB" id="A0A8B0SDR0"/>
<proteinExistence type="predicted"/>
<name>A0A8B0SDR0_9GAMM</name>
<sequence length="602" mass="66977">MSNKKPKTNPVQNIVYELRLTFAGPLLSQQSGTLRLGVDTAMQRYREQPAINGSLVRGNIRDYLGQLVEALPENKSQSLLNASLDWFGQASSESNMEPQRGNVRFDLFWLLQDKDFQGGHRTRIQLGEQGSVESGALQTIEDCFPTGTKPVFSGKLRATFKDPEERQRFEKWINKTLSFIPAMGSLKGIGYGRLLKAELKPASMTATGKKTPLSLPANTVRFGISLHLDRPFCIGKPRTPDSNRVVSDDFISGNVIKAVIANQYASEQAREDALCFDQLVFSHALPAKTATRQPPLPLSLAFYQDKLVDMSGLDNPQHFLWQDIPAFQPDWKDAQWSKASEDCGLSLASPERLLLVRTEISRDSGTAEEGRLFSVECVDPHDFAWYGNVDLSLVADERRPQVLKNLVACLQQGLDGIGKTKAYAQVDVYPQAFATPHGATPQVGETAIVTLMSDALLLPAHLEQVLANQWRDGTQSDSILHSLYAAYWENVAGNGLSLQRHFAQQKRRGGAYQHRHFQNRDAYAPEWLTVAGSVFVLTVETNAGLEKLQQWMRTGLPTHTEAKDQPVTWKDTPYLPEHGFGEICVNWSAQTERPLQNGGDNA</sequence>
<protein>
    <submittedName>
        <fullName evidence="2">Uncharacterized protein</fullName>
    </submittedName>
</protein>
<organism evidence="2">
    <name type="scientific">Thiothrix fructosivorans</name>
    <dbReference type="NCBI Taxonomy" id="111770"/>
    <lineage>
        <taxon>Bacteria</taxon>
        <taxon>Pseudomonadati</taxon>
        <taxon>Pseudomonadota</taxon>
        <taxon>Gammaproteobacteria</taxon>
        <taxon>Thiotrichales</taxon>
        <taxon>Thiotrichaceae</taxon>
        <taxon>Thiothrix</taxon>
    </lineage>
</organism>
<evidence type="ECO:0000313" key="2">
    <source>
        <dbReference type="EMBL" id="QTX10143.1"/>
    </source>
</evidence>
<dbReference type="EMBL" id="CP072748">
    <property type="protein sequence ID" value="QTX10143.1"/>
    <property type="molecule type" value="Genomic_DNA"/>
</dbReference>
<dbReference type="RefSeq" id="WP_207253076.1">
    <property type="nucleotide sequence ID" value="NZ_JAFMPM010000008.1"/>
</dbReference>
<evidence type="ECO:0000313" key="3">
    <source>
        <dbReference type="Proteomes" id="UP000664466"/>
    </source>
</evidence>
<keyword evidence="3" id="KW-1185">Reference proteome</keyword>
<reference evidence="2" key="2">
    <citation type="submission" date="2021-04" db="EMBL/GenBank/DDBJ databases">
        <title>Complete Genome and methylome analysis of Thiothrix fructosivorans ATCC 49748.</title>
        <authorList>
            <person name="Fomenkov A."/>
            <person name="Sun L."/>
            <person name="Vincze T."/>
            <person name="Grabovich M.Y."/>
            <person name="Roberts R.J."/>
        </authorList>
    </citation>
    <scope>NUCLEOTIDE SEQUENCE</scope>
    <source>
        <strain evidence="2">ATCC 49748</strain>
    </source>
</reference>
<evidence type="ECO:0000313" key="1">
    <source>
        <dbReference type="EMBL" id="MBO0615369.1"/>
    </source>
</evidence>
<gene>
    <name evidence="2" type="ORF">J1836_016340</name>
    <name evidence="1" type="ORF">J1836_20955</name>
</gene>
<dbReference type="EMBL" id="JAFMPM010000008">
    <property type="protein sequence ID" value="MBO0615369.1"/>
    <property type="molecule type" value="Genomic_DNA"/>
</dbReference>
<accession>A0A8B0SDR0</accession>
<dbReference type="Proteomes" id="UP000664466">
    <property type="component" value="Unassembled WGS sequence"/>
</dbReference>
<reference evidence="1 3" key="1">
    <citation type="submission" date="2021-03" db="EMBL/GenBank/DDBJ databases">
        <title>Draft genome and methylome analysis of Thiotrix fructosivoruns ATCC 49748.</title>
        <authorList>
            <person name="Fomenkov A."/>
            <person name="Grabovich M.Y."/>
            <person name="Roberts R.J."/>
        </authorList>
    </citation>
    <scope>NUCLEOTIDE SEQUENCE [LARGE SCALE GENOMIC DNA]</scope>
    <source>
        <strain evidence="1 3">ATCC 49748</strain>
    </source>
</reference>